<organism evidence="9 10">
    <name type="scientific">Mycobacterium lentiflavum</name>
    <dbReference type="NCBI Taxonomy" id="141349"/>
    <lineage>
        <taxon>Bacteria</taxon>
        <taxon>Bacillati</taxon>
        <taxon>Actinomycetota</taxon>
        <taxon>Actinomycetes</taxon>
        <taxon>Mycobacteriales</taxon>
        <taxon>Mycobacteriaceae</taxon>
        <taxon>Mycobacterium</taxon>
        <taxon>Mycobacterium simiae complex</taxon>
    </lineage>
</organism>
<dbReference type="InterPro" id="IPR000595">
    <property type="entry name" value="cNMP-bd_dom"/>
</dbReference>
<evidence type="ECO:0000313" key="9">
    <source>
        <dbReference type="EMBL" id="ULP44633.1"/>
    </source>
</evidence>
<feature type="transmembrane region" description="Helical" evidence="6">
    <location>
        <begin position="75"/>
        <end position="105"/>
    </location>
</feature>
<proteinExistence type="predicted"/>
<dbReference type="PROSITE" id="PS50042">
    <property type="entry name" value="CNMP_BINDING_3"/>
    <property type="match status" value="2"/>
</dbReference>
<feature type="transmembrane region" description="Helical" evidence="6">
    <location>
        <begin position="283"/>
        <end position="301"/>
    </location>
</feature>
<evidence type="ECO:0000256" key="4">
    <source>
        <dbReference type="ARBA" id="ARBA00022989"/>
    </source>
</evidence>
<dbReference type="PRINTS" id="PR00103">
    <property type="entry name" value="CAMPKINASE"/>
</dbReference>
<evidence type="ECO:0000313" key="10">
    <source>
        <dbReference type="Proteomes" id="UP001055171"/>
    </source>
</evidence>
<feature type="transmembrane region" description="Helical" evidence="6">
    <location>
        <begin position="163"/>
        <end position="183"/>
    </location>
</feature>
<dbReference type="Gene3D" id="1.20.1250.20">
    <property type="entry name" value="MFS general substrate transporter like domains"/>
    <property type="match status" value="1"/>
</dbReference>
<dbReference type="InterPro" id="IPR036259">
    <property type="entry name" value="MFS_trans_sf"/>
</dbReference>
<comment type="subcellular location">
    <subcellularLocation>
        <location evidence="1">Cell membrane</location>
        <topology evidence="1">Multi-pass membrane protein</topology>
    </subcellularLocation>
</comment>
<keyword evidence="5 6" id="KW-0472">Membrane</keyword>
<keyword evidence="10" id="KW-1185">Reference proteome</keyword>
<feature type="domain" description="Cyclic nucleotide-binding" evidence="7">
    <location>
        <begin position="413"/>
        <end position="511"/>
    </location>
</feature>
<keyword evidence="4 6" id="KW-1133">Transmembrane helix</keyword>
<name>A0ABY3UYJ5_MYCLN</name>
<dbReference type="InterPro" id="IPR014710">
    <property type="entry name" value="RmlC-like_jellyroll"/>
</dbReference>
<dbReference type="InterPro" id="IPR020846">
    <property type="entry name" value="MFS_dom"/>
</dbReference>
<dbReference type="CDD" id="cd06173">
    <property type="entry name" value="MFS_MefA_like"/>
    <property type="match status" value="1"/>
</dbReference>
<dbReference type="CDD" id="cd00038">
    <property type="entry name" value="CAP_ED"/>
    <property type="match status" value="2"/>
</dbReference>
<evidence type="ECO:0000256" key="6">
    <source>
        <dbReference type="SAM" id="Phobius"/>
    </source>
</evidence>
<evidence type="ECO:0000259" key="8">
    <source>
        <dbReference type="PROSITE" id="PS50850"/>
    </source>
</evidence>
<dbReference type="InterPro" id="IPR011701">
    <property type="entry name" value="MFS"/>
</dbReference>
<dbReference type="Proteomes" id="UP001055171">
    <property type="component" value="Chromosome"/>
</dbReference>
<sequence length="650" mass="67337">MTRNPNLRRLVVGRLLATVAEWMWYTVAMVYAFTLSGVGAVGAISVAAVLPAALLSPTLGYVIDKYPHERVLTGVFAMRLVSIVVTAVSAAFFPAVSILVAVIAVEGTTTMFVRPTTAALLPSITQRPQDLVRAHAALGTTDKMGILIGPVAGGLMLASTSPAAALSVSAIFALGAVAAVMTVRVDVTERLHGAAGDGPRHALGETAKGVRTVAGPHVRSIVVVTALAFLMLAASEVFVVPLAIDLLHWGQAGPGVLTALIAGGGLLGGLALGAIGKRRLGPWFVVAGAVMAMALTLMAAAPHYVVVLASTIAFGAGSALLMMAGQVQIQSLIPLSAGGRVLGAVEGLSQFAMAAGAWATTRVTQGWSLRTSLLALAVLTVLAMLAVARSLLRTDARVAATRERVGALDEIALFAPLTNVLRERIATQIYGEEVGAGEVVTYQGEYGDSFYIVESGTLDVCVDGRHVRSLGAGDFFGELALLRDTTRSATVRATSDCRLWVLPRRAFLTVLTGFYPTGQTIDAASAERQANMPATANGRDAALASAPLLAALPADTIRDLAASATTEGYDTATVVFGENDPARDAYFIVDGRVDFDRAGERIRALGPGRIFGEVAVLRPGATRAATATAAAGTVLWRLPGERLRAAVSQS</sequence>
<keyword evidence="2" id="KW-1003">Cell membrane</keyword>
<protein>
    <submittedName>
        <fullName evidence="9">MFS transporter</fullName>
    </submittedName>
</protein>
<dbReference type="RefSeq" id="WP_239722980.1">
    <property type="nucleotide sequence ID" value="NZ_CP092423.2"/>
</dbReference>
<evidence type="ECO:0000256" key="5">
    <source>
        <dbReference type="ARBA" id="ARBA00023136"/>
    </source>
</evidence>
<evidence type="ECO:0000256" key="3">
    <source>
        <dbReference type="ARBA" id="ARBA00022692"/>
    </source>
</evidence>
<dbReference type="PANTHER" id="PTHR23513">
    <property type="entry name" value="INTEGRAL MEMBRANE EFFLUX PROTEIN-RELATED"/>
    <property type="match status" value="1"/>
</dbReference>
<dbReference type="SMART" id="SM00100">
    <property type="entry name" value="cNMP"/>
    <property type="match status" value="2"/>
</dbReference>
<dbReference type="PANTHER" id="PTHR23513:SF6">
    <property type="entry name" value="MAJOR FACILITATOR SUPERFAMILY ASSOCIATED DOMAIN-CONTAINING PROTEIN"/>
    <property type="match status" value="1"/>
</dbReference>
<gene>
    <name evidence="9" type="ORF">MJO58_12375</name>
</gene>
<dbReference type="InterPro" id="IPR018488">
    <property type="entry name" value="cNMP-bd_CS"/>
</dbReference>
<feature type="transmembrane region" description="Helical" evidence="6">
    <location>
        <begin position="373"/>
        <end position="392"/>
    </location>
</feature>
<accession>A0ABY3UYJ5</accession>
<evidence type="ECO:0000256" key="2">
    <source>
        <dbReference type="ARBA" id="ARBA00022475"/>
    </source>
</evidence>
<evidence type="ECO:0000259" key="7">
    <source>
        <dbReference type="PROSITE" id="PS50042"/>
    </source>
</evidence>
<reference evidence="9" key="1">
    <citation type="submission" date="2022-08" db="EMBL/GenBank/DDBJ databases">
        <title>Complete genome sequence of 14 non-tuberculosis mycobacteria type-strains.</title>
        <authorList>
            <person name="Igarashi Y."/>
            <person name="Osugi A."/>
            <person name="Mitarai S."/>
        </authorList>
    </citation>
    <scope>NUCLEOTIDE SEQUENCE</scope>
    <source>
        <strain evidence="9">ATCC 51985</strain>
    </source>
</reference>
<keyword evidence="3 6" id="KW-0812">Transmembrane</keyword>
<feature type="transmembrane region" description="Helical" evidence="6">
    <location>
        <begin position="221"/>
        <end position="244"/>
    </location>
</feature>
<feature type="transmembrane region" description="Helical" evidence="6">
    <location>
        <begin position="307"/>
        <end position="329"/>
    </location>
</feature>
<feature type="domain" description="Major facilitator superfamily (MFS) profile" evidence="8">
    <location>
        <begin position="1"/>
        <end position="395"/>
    </location>
</feature>
<dbReference type="Gene3D" id="2.60.120.10">
    <property type="entry name" value="Jelly Rolls"/>
    <property type="match status" value="2"/>
</dbReference>
<dbReference type="SUPFAM" id="SSF103473">
    <property type="entry name" value="MFS general substrate transporter"/>
    <property type="match status" value="1"/>
</dbReference>
<feature type="transmembrane region" description="Helical" evidence="6">
    <location>
        <begin position="256"/>
        <end position="276"/>
    </location>
</feature>
<dbReference type="EMBL" id="CP092423">
    <property type="protein sequence ID" value="ULP44633.1"/>
    <property type="molecule type" value="Genomic_DNA"/>
</dbReference>
<dbReference type="Pfam" id="PF07690">
    <property type="entry name" value="MFS_1"/>
    <property type="match status" value="1"/>
</dbReference>
<evidence type="ECO:0000256" key="1">
    <source>
        <dbReference type="ARBA" id="ARBA00004651"/>
    </source>
</evidence>
<dbReference type="InterPro" id="IPR018490">
    <property type="entry name" value="cNMP-bd_dom_sf"/>
</dbReference>
<dbReference type="SUPFAM" id="SSF51206">
    <property type="entry name" value="cAMP-binding domain-like"/>
    <property type="match status" value="2"/>
</dbReference>
<feature type="domain" description="Cyclic nucleotide-binding" evidence="7">
    <location>
        <begin position="548"/>
        <end position="650"/>
    </location>
</feature>
<dbReference type="Pfam" id="PF00027">
    <property type="entry name" value="cNMP_binding"/>
    <property type="match status" value="2"/>
</dbReference>
<feature type="transmembrane region" description="Helical" evidence="6">
    <location>
        <begin position="40"/>
        <end position="63"/>
    </location>
</feature>
<dbReference type="PROSITE" id="PS00889">
    <property type="entry name" value="CNMP_BINDING_2"/>
    <property type="match status" value="2"/>
</dbReference>
<dbReference type="PROSITE" id="PS50850">
    <property type="entry name" value="MFS"/>
    <property type="match status" value="1"/>
</dbReference>
<feature type="transmembrane region" description="Helical" evidence="6">
    <location>
        <begin position="12"/>
        <end position="34"/>
    </location>
</feature>